<dbReference type="PROSITE" id="PS00018">
    <property type="entry name" value="EF_HAND_1"/>
    <property type="match status" value="1"/>
</dbReference>
<dbReference type="InterPro" id="IPR013783">
    <property type="entry name" value="Ig-like_fold"/>
</dbReference>
<dbReference type="InterPro" id="IPR047589">
    <property type="entry name" value="DUF11_rpt"/>
</dbReference>
<reference evidence="5 6" key="1">
    <citation type="submission" date="2016-10" db="EMBL/GenBank/DDBJ databases">
        <authorList>
            <person name="de Groot N.N."/>
        </authorList>
    </citation>
    <scope>NUCLEOTIDE SEQUENCE [LARGE SCALE GENOMIC DNA]</scope>
    <source>
        <strain evidence="5 6">DSM 23048</strain>
    </source>
</reference>
<accession>A0A1H6YRU7</accession>
<sequence length="855" mass="92472">MKNSFFKNVQNSICLLLIVFSSNFYAQTKTLEPAVITNSKPTANEILQALNGGGLTLSNPEIVSGSINKTYSNSKKKGSQIVIFEGGNKANLGMDKGVLFSTGDAIADLKSKNENLSASIGIGSDYKDTDLTNIYKEAKKDVVVYTFDVKLEPHTTALRVAFQFGSEEYPNYVGSQYNDAFGFFVSGPGLKDENGKPATTVNMARNPLNNNVISVNTINYGVFGSSGSYDVRWDLSNSSLYINNGHYTGKDNGSNYYYENNKIVYYSKLLSNNDYNKANNLPKPVYIEYNGLTKLITYDLTGLQGGQTYQFKIAIADSGDTQYDSGVIIQKIQGTTGADVKIEKEVNKTEVHPGEEIEFTLTATNLGPYKGTNTKVTDLLPSGYTFVSATPSKGTYDEKTGVWTIGDLEAVHETATLKVKAIVKLSGDYTNTATIKSNDPDPDSDNNTAVVTPNVTPWPKDCEAPAGAKELADFIKGNKINKGEVYRVSKDTKITGSFIIEAGGELYVEQGVKLKVTGDFTQKGGIVKVCPTGGIDIDGSANFGGANSKDDASITLYDKAYFSVTGSLTHGDPSQQGYFNTGKAVINMYDGAFVEVCGTFTQQSTTYPIVNYRGEGDMNAYFVNKANASGGSGSVISNSNNVVWIAMDKVEGGLKNGNAQWCGPNATKETCPNLWPSGLTNKIEGKCHEAEGIVNGKPSIKLEKTGVFNDINKNGYTDVIDTITYTFKVSNTGNVPLHDVVIKDTKLGTALTITYVSGDVNNDKKLDKEEVWTYTTTYDITKEDVNKKGVYNIATVTASDGKGKNVTSTSTDPNPLPETTPGHPGIDKDCPTCTIVILKQQSLFITNPHIYQRLK</sequence>
<feature type="region of interest" description="Disordered" evidence="1">
    <location>
        <begin position="801"/>
        <end position="825"/>
    </location>
</feature>
<dbReference type="Pfam" id="PF24346">
    <property type="entry name" value="DUF7507"/>
    <property type="match status" value="1"/>
</dbReference>
<dbReference type="PANTHER" id="PTHR34819">
    <property type="entry name" value="LARGE CYSTEINE-RICH PERIPLASMIC PROTEIN OMCB"/>
    <property type="match status" value="1"/>
</dbReference>
<proteinExistence type="predicted"/>
<dbReference type="InterPro" id="IPR001434">
    <property type="entry name" value="OmcB-like_DUF11"/>
</dbReference>
<dbReference type="Proteomes" id="UP000183077">
    <property type="component" value="Unassembled WGS sequence"/>
</dbReference>
<name>A0A1H6YRU7_9FLAO</name>
<dbReference type="InterPro" id="IPR055354">
    <property type="entry name" value="DUF7507"/>
</dbReference>
<evidence type="ECO:0000256" key="2">
    <source>
        <dbReference type="SAM" id="SignalP"/>
    </source>
</evidence>
<feature type="chain" id="PRO_5010216558" evidence="2">
    <location>
        <begin position="27"/>
        <end position="855"/>
    </location>
</feature>
<dbReference type="InterPro" id="IPR018247">
    <property type="entry name" value="EF_Hand_1_Ca_BS"/>
</dbReference>
<feature type="domain" description="DUF11" evidence="3">
    <location>
        <begin position="339"/>
        <end position="452"/>
    </location>
</feature>
<dbReference type="InterPro" id="IPR051172">
    <property type="entry name" value="Chlamydia_OmcB"/>
</dbReference>
<feature type="domain" description="DUF7507" evidence="4">
    <location>
        <begin position="697"/>
        <end position="808"/>
    </location>
</feature>
<dbReference type="EMBL" id="FNYS01000036">
    <property type="protein sequence ID" value="SEJ41667.1"/>
    <property type="molecule type" value="Genomic_DNA"/>
</dbReference>
<protein>
    <submittedName>
        <fullName evidence="5">Conserved repeat domain-containing protein</fullName>
    </submittedName>
</protein>
<dbReference type="NCBIfam" id="TIGR01451">
    <property type="entry name" value="B_ant_repeat"/>
    <property type="match status" value="2"/>
</dbReference>
<dbReference type="AlphaFoldDB" id="A0A1H6YRU7"/>
<gene>
    <name evidence="5" type="ORF">SAMN04488018_1363</name>
</gene>
<dbReference type="Gene3D" id="2.60.40.10">
    <property type="entry name" value="Immunoglobulins"/>
    <property type="match status" value="1"/>
</dbReference>
<dbReference type="NCBIfam" id="NF038133">
    <property type="entry name" value="choice_anch_L"/>
    <property type="match status" value="1"/>
</dbReference>
<evidence type="ECO:0000313" key="5">
    <source>
        <dbReference type="EMBL" id="SEJ41667.1"/>
    </source>
</evidence>
<feature type="signal peptide" evidence="2">
    <location>
        <begin position="1"/>
        <end position="26"/>
    </location>
</feature>
<evidence type="ECO:0000313" key="6">
    <source>
        <dbReference type="Proteomes" id="UP000183077"/>
    </source>
</evidence>
<dbReference type="Pfam" id="PF01345">
    <property type="entry name" value="DUF11"/>
    <property type="match status" value="1"/>
</dbReference>
<organism evidence="5 6">
    <name type="scientific">Myroides marinus</name>
    <dbReference type="NCBI Taxonomy" id="703342"/>
    <lineage>
        <taxon>Bacteria</taxon>
        <taxon>Pseudomonadati</taxon>
        <taxon>Bacteroidota</taxon>
        <taxon>Flavobacteriia</taxon>
        <taxon>Flavobacteriales</taxon>
        <taxon>Flavobacteriaceae</taxon>
        <taxon>Myroides</taxon>
    </lineage>
</organism>
<keyword evidence="2" id="KW-0732">Signal</keyword>
<dbReference type="InterPro" id="IPR049804">
    <property type="entry name" value="Choice_anch_L"/>
</dbReference>
<dbReference type="PANTHER" id="PTHR34819:SF3">
    <property type="entry name" value="CELL SURFACE PROTEIN"/>
    <property type="match status" value="1"/>
</dbReference>
<evidence type="ECO:0000259" key="3">
    <source>
        <dbReference type="Pfam" id="PF01345"/>
    </source>
</evidence>
<evidence type="ECO:0000259" key="4">
    <source>
        <dbReference type="Pfam" id="PF24346"/>
    </source>
</evidence>
<evidence type="ECO:0000256" key="1">
    <source>
        <dbReference type="SAM" id="MobiDB-lite"/>
    </source>
</evidence>